<evidence type="ECO:0000313" key="3">
    <source>
        <dbReference type="Proteomes" id="UP000029995"/>
    </source>
</evidence>
<proteinExistence type="predicted"/>
<accession>A0A0A0CXV4</accession>
<protein>
    <submittedName>
        <fullName evidence="2">Uncharacterized protein</fullName>
    </submittedName>
</protein>
<evidence type="ECO:0000256" key="1">
    <source>
        <dbReference type="SAM" id="SignalP"/>
    </source>
</evidence>
<keyword evidence="1" id="KW-0732">Signal</keyword>
<reference evidence="2 3" key="1">
    <citation type="submission" date="2014-01" db="EMBL/GenBank/DDBJ databases">
        <title>Genome sequence determination for a cystic fibrosis isolate, Inquilinus limosus.</title>
        <authorList>
            <person name="Pino M."/>
            <person name="Di Conza J."/>
            <person name="Gutkind G."/>
        </authorList>
    </citation>
    <scope>NUCLEOTIDE SEQUENCE [LARGE SCALE GENOMIC DNA]</scope>
    <source>
        <strain evidence="2 3">MP06</strain>
    </source>
</reference>
<dbReference type="Proteomes" id="UP000029995">
    <property type="component" value="Unassembled WGS sequence"/>
</dbReference>
<dbReference type="AlphaFoldDB" id="A0A0A0CXV4"/>
<dbReference type="PROSITE" id="PS51257">
    <property type="entry name" value="PROKAR_LIPOPROTEIN"/>
    <property type="match status" value="1"/>
</dbReference>
<name>A0A0A0CXV4_9PROT</name>
<feature type="chain" id="PRO_5001960232" evidence="1">
    <location>
        <begin position="19"/>
        <end position="201"/>
    </location>
</feature>
<evidence type="ECO:0000313" key="2">
    <source>
        <dbReference type="EMBL" id="KGM30393.1"/>
    </source>
</evidence>
<dbReference type="EMBL" id="JANX01000864">
    <property type="protein sequence ID" value="KGM30393.1"/>
    <property type="molecule type" value="Genomic_DNA"/>
</dbReference>
<comment type="caution">
    <text evidence="2">The sequence shown here is derived from an EMBL/GenBank/DDBJ whole genome shotgun (WGS) entry which is preliminary data.</text>
</comment>
<dbReference type="RefSeq" id="WP_034848792.1">
    <property type="nucleotide sequence ID" value="NZ_JANX01000864.1"/>
</dbReference>
<gene>
    <name evidence="2" type="ORF">P409_33315</name>
</gene>
<organism evidence="2 3">
    <name type="scientific">Inquilinus limosus MP06</name>
    <dbReference type="NCBI Taxonomy" id="1398085"/>
    <lineage>
        <taxon>Bacteria</taxon>
        <taxon>Pseudomonadati</taxon>
        <taxon>Pseudomonadota</taxon>
        <taxon>Alphaproteobacteria</taxon>
        <taxon>Rhodospirillales</taxon>
        <taxon>Rhodospirillaceae</taxon>
        <taxon>Inquilinus</taxon>
    </lineage>
</organism>
<feature type="signal peptide" evidence="1">
    <location>
        <begin position="1"/>
        <end position="18"/>
    </location>
</feature>
<sequence>MHPRLLIPLALLALAACAAEPHQPALPPTVLQSGAVQGEAAFDRSRGEALLAQAKAAEARNPSEAKSLYRQAGMAWPDLTDAWDGLKRVSAKQNDAAEAKAAGFMAERVKLYPGTAIASQREVNMALHSYIQAQTQQPTDGPEQLAYAKRLGEFYDAQYALAGFYTREKNFGNIETHDLPAVALSGGGIIGYGVSMATKFN</sequence>
<dbReference type="OrthoDB" id="7351389at2"/>